<feature type="transmembrane region" description="Helical" evidence="1">
    <location>
        <begin position="379"/>
        <end position="398"/>
    </location>
</feature>
<proteinExistence type="predicted"/>
<keyword evidence="1" id="KW-0472">Membrane</keyword>
<evidence type="ECO:0000256" key="1">
    <source>
        <dbReference type="SAM" id="Phobius"/>
    </source>
</evidence>
<name>A0ABY7PS29_9BACT</name>
<keyword evidence="1" id="KW-0812">Transmembrane</keyword>
<evidence type="ECO:0000313" key="3">
    <source>
        <dbReference type="Proteomes" id="UP001211872"/>
    </source>
</evidence>
<protein>
    <recommendedName>
        <fullName evidence="4">Glycosyltransferase RgtA/B/C/D-like domain-containing protein</fullName>
    </recommendedName>
</protein>
<accession>A0ABY7PS29</accession>
<evidence type="ECO:0000313" key="2">
    <source>
        <dbReference type="EMBL" id="WBO85686.1"/>
    </source>
</evidence>
<feature type="transmembrane region" description="Helical" evidence="1">
    <location>
        <begin position="79"/>
        <end position="100"/>
    </location>
</feature>
<sequence>MAAALLLYTGYFLLGGGLQGERMPYDAGHYWELAVNFQHRHQYFSLLRFQDATRGYLSALIHFPALAVRFLTQCSMPTAAKVMGIGWATLLFAVLIPALWHSTTQQRVSGGRWLLLLLLSFAFWRDHFSFTTVDMPALAMLLLGLWALSRRQPAWWWVAGLSLAAASNTRPMYVAAVPAALALAMWWSHRHAGSSYRRGLALLMGGCVALGPQLLINQRHFQSSSPFVLVQVSGQDRVPVYLKQLTWGTRAMRYDTNLQQRLVYADPAGLAVLRQEQIVGYSSYAQFFGIVLRHPLNFSTRYLWHLFNGLDVQQPAPYLIREYGSERPWVQLLNYTALGVGGLVLLTGLRCFLQDPTVWALLLSCVAGIPTAIECRYLLPLHLLLLTLAAFGFSPAAWADRLCGRRGQALAVVLATVLWLGGCFWVSAATFRNLQPDHGKSLVDD</sequence>
<evidence type="ECO:0008006" key="4">
    <source>
        <dbReference type="Google" id="ProtNLM"/>
    </source>
</evidence>
<feature type="transmembrane region" description="Helical" evidence="1">
    <location>
        <begin position="131"/>
        <end position="148"/>
    </location>
</feature>
<gene>
    <name evidence="2" type="ORF">O9Z63_05420</name>
</gene>
<feature type="transmembrane region" description="Helical" evidence="1">
    <location>
        <begin position="410"/>
        <end position="431"/>
    </location>
</feature>
<keyword evidence="1" id="KW-1133">Transmembrane helix</keyword>
<dbReference type="Proteomes" id="UP001211872">
    <property type="component" value="Chromosome"/>
</dbReference>
<reference evidence="2 3" key="1">
    <citation type="journal article" date="2011" name="Int. J. Syst. Evol. Microbiol.">
        <title>Hymenobacter yonginensis sp. nov., isolated from a mesotrophic artificial lake.</title>
        <authorList>
            <person name="Joung Y."/>
            <person name="Cho S.H."/>
            <person name="Kim H."/>
            <person name="Kim S.B."/>
            <person name="Joh K."/>
        </authorList>
    </citation>
    <scope>NUCLEOTIDE SEQUENCE [LARGE SCALE GENOMIC DNA]</scope>
    <source>
        <strain evidence="2 3">KCTC 22745</strain>
    </source>
</reference>
<dbReference type="RefSeq" id="WP_270128311.1">
    <property type="nucleotide sequence ID" value="NZ_CP115396.1"/>
</dbReference>
<dbReference type="EMBL" id="CP115396">
    <property type="protein sequence ID" value="WBO85686.1"/>
    <property type="molecule type" value="Genomic_DNA"/>
</dbReference>
<organism evidence="2 3">
    <name type="scientific">Hymenobacter yonginensis</name>
    <dbReference type="NCBI Taxonomy" id="748197"/>
    <lineage>
        <taxon>Bacteria</taxon>
        <taxon>Pseudomonadati</taxon>
        <taxon>Bacteroidota</taxon>
        <taxon>Cytophagia</taxon>
        <taxon>Cytophagales</taxon>
        <taxon>Hymenobacteraceae</taxon>
        <taxon>Hymenobacter</taxon>
    </lineage>
</organism>
<keyword evidence="3" id="KW-1185">Reference proteome</keyword>